<keyword evidence="2" id="KW-0012">Acyltransferase</keyword>
<gene>
    <name evidence="4" type="ORF">EP51_12580</name>
</gene>
<protein>
    <submittedName>
        <fullName evidence="4">Phosphoserine phosphatase</fullName>
    </submittedName>
</protein>
<dbReference type="Gene3D" id="3.40.50.1000">
    <property type="entry name" value="HAD superfamily/HAD-like"/>
    <property type="match status" value="1"/>
</dbReference>
<evidence type="ECO:0000313" key="4">
    <source>
        <dbReference type="EMBL" id="AII05412.1"/>
    </source>
</evidence>
<feature type="domain" description="Phospholipid/glycerol acyltransferase" evidence="3">
    <location>
        <begin position="311"/>
        <end position="425"/>
    </location>
</feature>
<dbReference type="InterPro" id="IPR036412">
    <property type="entry name" value="HAD-like_sf"/>
</dbReference>
<evidence type="ECO:0000256" key="2">
    <source>
        <dbReference type="ARBA" id="ARBA00023315"/>
    </source>
</evidence>
<dbReference type="SUPFAM" id="SSF69593">
    <property type="entry name" value="Glycerol-3-phosphate (1)-acyltransferase"/>
    <property type="match status" value="1"/>
</dbReference>
<accession>A0A076EJJ3</accession>
<dbReference type="SMART" id="SM00563">
    <property type="entry name" value="PlsC"/>
    <property type="match status" value="1"/>
</dbReference>
<dbReference type="Pfam" id="PF01553">
    <property type="entry name" value="Acyltransferase"/>
    <property type="match status" value="1"/>
</dbReference>
<dbReference type="Proteomes" id="UP000028488">
    <property type="component" value="Chromosome"/>
</dbReference>
<evidence type="ECO:0000313" key="5">
    <source>
        <dbReference type="Proteomes" id="UP000028488"/>
    </source>
</evidence>
<organism evidence="4 5">
    <name type="scientific">Rhodococcus opacus</name>
    <name type="common">Nocardia opaca</name>
    <dbReference type="NCBI Taxonomy" id="37919"/>
    <lineage>
        <taxon>Bacteria</taxon>
        <taxon>Bacillati</taxon>
        <taxon>Actinomycetota</taxon>
        <taxon>Actinomycetes</taxon>
        <taxon>Mycobacteriales</taxon>
        <taxon>Nocardiaceae</taxon>
        <taxon>Rhodococcus</taxon>
    </lineage>
</organism>
<dbReference type="NCBIfam" id="TIGR01488">
    <property type="entry name" value="HAD-SF-IB"/>
    <property type="match status" value="1"/>
</dbReference>
<dbReference type="EMBL" id="CP008947">
    <property type="protein sequence ID" value="AII05412.1"/>
    <property type="molecule type" value="Genomic_DNA"/>
</dbReference>
<dbReference type="eggNOG" id="COG0204">
    <property type="taxonomic scope" value="Bacteria"/>
</dbReference>
<dbReference type="InterPro" id="IPR006385">
    <property type="entry name" value="HAD_hydro_SerB1"/>
</dbReference>
<evidence type="ECO:0000259" key="3">
    <source>
        <dbReference type="SMART" id="SM00563"/>
    </source>
</evidence>
<dbReference type="Gene3D" id="1.20.1440.100">
    <property type="entry name" value="SG protein - dephosphorylation function"/>
    <property type="match status" value="1"/>
</dbReference>
<dbReference type="NCBIfam" id="TIGR01490">
    <property type="entry name" value="HAD-SF-IB-hyp1"/>
    <property type="match status" value="1"/>
</dbReference>
<dbReference type="Pfam" id="PF12710">
    <property type="entry name" value="HAD"/>
    <property type="match status" value="1"/>
</dbReference>
<dbReference type="SUPFAM" id="SSF56784">
    <property type="entry name" value="HAD-like"/>
    <property type="match status" value="1"/>
</dbReference>
<dbReference type="InterPro" id="IPR023214">
    <property type="entry name" value="HAD_sf"/>
</dbReference>
<dbReference type="PANTHER" id="PTHR10434">
    <property type="entry name" value="1-ACYL-SN-GLYCEROL-3-PHOSPHATE ACYLTRANSFERASE"/>
    <property type="match status" value="1"/>
</dbReference>
<evidence type="ECO:0000256" key="1">
    <source>
        <dbReference type="ARBA" id="ARBA00022679"/>
    </source>
</evidence>
<dbReference type="CDD" id="cd02612">
    <property type="entry name" value="HAD_PGPPase"/>
    <property type="match status" value="1"/>
</dbReference>
<dbReference type="GO" id="GO:0006654">
    <property type="term" value="P:phosphatidic acid biosynthetic process"/>
    <property type="evidence" value="ECO:0007669"/>
    <property type="project" value="TreeGrafter"/>
</dbReference>
<name>A0A076EJJ3_RHOOP</name>
<dbReference type="PANTHER" id="PTHR10434:SF66">
    <property type="entry name" value="PHOSPHOLIPID_GLYCEROL ACYLTRANSFERASE DOMAIN-CONTAINING PROTEIN"/>
    <property type="match status" value="1"/>
</dbReference>
<dbReference type="eggNOG" id="COG0560">
    <property type="taxonomic scope" value="Bacteria"/>
</dbReference>
<dbReference type="RefSeq" id="WP_112300819.1">
    <property type="nucleotide sequence ID" value="NZ_CP008947.1"/>
</dbReference>
<dbReference type="AlphaFoldDB" id="A0A076EJJ3"/>
<dbReference type="CDD" id="cd07989">
    <property type="entry name" value="LPLAT_AGPAT-like"/>
    <property type="match status" value="1"/>
</dbReference>
<reference evidence="4 5" key="1">
    <citation type="submission" date="2014-07" db="EMBL/GenBank/DDBJ databases">
        <title>Genome Sequence of Rhodococcus opacus Strain R7, a Biodegrader of Mono- and Polycyclic Aromatic Hydrocarbons.</title>
        <authorList>
            <person name="Di Gennaro P."/>
            <person name="Zampolli J."/>
            <person name="Presti I."/>
            <person name="Cappelletti M."/>
            <person name="D'Ursi P."/>
            <person name="Orro A."/>
            <person name="Mezzelani A."/>
            <person name="Milanesi L."/>
        </authorList>
    </citation>
    <scope>NUCLEOTIDE SEQUENCE [LARGE SCALE GENOMIC DNA]</scope>
    <source>
        <strain evidence="4 5">R7</strain>
    </source>
</reference>
<dbReference type="InterPro" id="IPR002123">
    <property type="entry name" value="Plipid/glycerol_acylTrfase"/>
</dbReference>
<proteinExistence type="predicted"/>
<sequence>MSDLRSLHDDIAAAVPGPGTLAAFDLDGTLISGYSASVVYRDRLRRFDISVAELLRTTGAAVETRFRGADVGNLMRIGVQSLAGRMEDEMQEWGQRLFRQEIARMIFSEVRGLLAAHRHAGHRVVMATSATPYQALSVAADLDIDAEDVLCTRPAVLDGMLTGKLESPPLWGPAKAEALREYAEKYGADLGDSFAYSNGAEDVPMLKSVGHPVALNPDRKLAATARQNGWPSVNLRPPESGADPMSIARTTTAIGALMGAAAFGVSAGLLTQNRQTGANLVGSFGPDLALAICGINVRIKGKENAWSARPAVFMFNHQSSLDMLVIGSVIRRDVTGVAKKEAARDPRFIPVGALLDVAYIDRADSTKARAALRPAVEKLQSGISIAIAPEGTRSPTPRLGKFKKGGFHLAMQAGVPIVPIVIHNAGERMWRNSLVAHPGTVDVDVLAPVPTDGWDLADLDRHVDEVRTLFEDCLHAGHR</sequence>
<dbReference type="GO" id="GO:0003841">
    <property type="term" value="F:1-acylglycerol-3-phosphate O-acyltransferase activity"/>
    <property type="evidence" value="ECO:0007669"/>
    <property type="project" value="TreeGrafter"/>
</dbReference>
<keyword evidence="1" id="KW-0808">Transferase</keyword>